<comment type="caution">
    <text evidence="7">The sequence shown here is derived from an EMBL/GenBank/DDBJ whole genome shotgun (WGS) entry which is preliminary data.</text>
</comment>
<organism evidence="7 8">
    <name type="scientific">Flavobacterium hungaricum</name>
    <dbReference type="NCBI Taxonomy" id="2082725"/>
    <lineage>
        <taxon>Bacteria</taxon>
        <taxon>Pseudomonadati</taxon>
        <taxon>Bacteroidota</taxon>
        <taxon>Flavobacteriia</taxon>
        <taxon>Flavobacteriales</taxon>
        <taxon>Flavobacteriaceae</taxon>
        <taxon>Flavobacterium</taxon>
    </lineage>
</organism>
<feature type="transmembrane region" description="Helical" evidence="5">
    <location>
        <begin position="50"/>
        <end position="72"/>
    </location>
</feature>
<evidence type="ECO:0000256" key="2">
    <source>
        <dbReference type="ARBA" id="ARBA00022692"/>
    </source>
</evidence>
<proteinExistence type="predicted"/>
<protein>
    <recommendedName>
        <fullName evidence="6">Methylamine utilisation protein MauE domain-containing protein</fullName>
    </recommendedName>
</protein>
<feature type="transmembrane region" description="Helical" evidence="5">
    <location>
        <begin position="158"/>
        <end position="176"/>
    </location>
</feature>
<evidence type="ECO:0000256" key="3">
    <source>
        <dbReference type="ARBA" id="ARBA00022989"/>
    </source>
</evidence>
<feature type="transmembrane region" description="Helical" evidence="5">
    <location>
        <begin position="118"/>
        <end position="137"/>
    </location>
</feature>
<dbReference type="Pfam" id="PF07291">
    <property type="entry name" value="MauE"/>
    <property type="match status" value="1"/>
</dbReference>
<sequence>MMMIPVTSVKRFMIQTICSLFAGLFIYAAVSKILDFENFKVQLGQSPLISAYAGLISWAVIAIEIIIAFFVIIRRTRTFGLFASLGLMTMFTAYIFLILNFGSFIPCSCGGILEKMSWQAHFIFNIVFVIMALVGIFKNEELKQSNKKNVSKAKLTQISVIVIILSTTVMIVLFFTSETIMHKNNPFIRRYPQHPVEFSALVDIKYNSHYIAGISDSRIYMGNYQYPAYILSFDHNLKKRRVEKMHLDLKSKPFRTITVNVKPPFFYITDGTVPVLLRGKIKDWKITKDLKGIPYFTKAVIMDSLSAVIRSNNSKKAANVIAVFNSDATEKISYKRALLEKQKDGIFDTDGMLLYSSESELIVYLYYYRNAFFTADKKGTLLSRGNTIDTISHVSFKVSTLNNGKSFAISSPREVVNAKAAVYKNLLFVHSKIKGKYENEKLWNRSFIIDVYDLKTMTYRMSFPIYHTSGNQLNSLMISDNNLYALIGTDLVVYKLSEILKKEIK</sequence>
<evidence type="ECO:0000256" key="1">
    <source>
        <dbReference type="ARBA" id="ARBA00004141"/>
    </source>
</evidence>
<evidence type="ECO:0000313" key="7">
    <source>
        <dbReference type="EMBL" id="MBE8723447.1"/>
    </source>
</evidence>
<accession>A0ABR9TEH4</accession>
<keyword evidence="3 5" id="KW-1133">Transmembrane helix</keyword>
<dbReference type="EMBL" id="PRDM01000001">
    <property type="protein sequence ID" value="MBE8723447.1"/>
    <property type="molecule type" value="Genomic_DNA"/>
</dbReference>
<keyword evidence="2 5" id="KW-0812">Transmembrane</keyword>
<evidence type="ECO:0000256" key="5">
    <source>
        <dbReference type="SAM" id="Phobius"/>
    </source>
</evidence>
<keyword evidence="8" id="KW-1185">Reference proteome</keyword>
<reference evidence="7 8" key="1">
    <citation type="submission" date="2018-07" db="EMBL/GenBank/DDBJ databases">
        <title>Genome assembly of strain KB82.</title>
        <authorList>
            <person name="Kukolya J."/>
            <person name="Horvath B."/>
            <person name="Nagy I."/>
            <person name="Toth A."/>
        </authorList>
    </citation>
    <scope>NUCLEOTIDE SEQUENCE [LARGE SCALE GENOMIC DNA]</scope>
    <source>
        <strain evidence="7 8">Kb82</strain>
    </source>
</reference>
<comment type="subcellular location">
    <subcellularLocation>
        <location evidence="1">Membrane</location>
        <topology evidence="1">Multi-pass membrane protein</topology>
    </subcellularLocation>
</comment>
<feature type="domain" description="Methylamine utilisation protein MauE" evidence="6">
    <location>
        <begin position="12"/>
        <end position="137"/>
    </location>
</feature>
<evidence type="ECO:0000256" key="4">
    <source>
        <dbReference type="ARBA" id="ARBA00023136"/>
    </source>
</evidence>
<evidence type="ECO:0000313" key="8">
    <source>
        <dbReference type="Proteomes" id="UP000640614"/>
    </source>
</evidence>
<dbReference type="Proteomes" id="UP000640614">
    <property type="component" value="Unassembled WGS sequence"/>
</dbReference>
<keyword evidence="4 5" id="KW-0472">Membrane</keyword>
<evidence type="ECO:0000259" key="6">
    <source>
        <dbReference type="Pfam" id="PF07291"/>
    </source>
</evidence>
<gene>
    <name evidence="7" type="ORF">C4F50_00700</name>
</gene>
<dbReference type="RefSeq" id="WP_193844514.1">
    <property type="nucleotide sequence ID" value="NZ_PRDM01000001.1"/>
</dbReference>
<dbReference type="InterPro" id="IPR009908">
    <property type="entry name" value="Methylamine_util_MauE"/>
</dbReference>
<feature type="transmembrane region" description="Helical" evidence="5">
    <location>
        <begin position="12"/>
        <end position="30"/>
    </location>
</feature>
<name>A0ABR9TEH4_9FLAO</name>
<feature type="transmembrane region" description="Helical" evidence="5">
    <location>
        <begin position="79"/>
        <end position="98"/>
    </location>
</feature>